<dbReference type="Proteomes" id="UP000236291">
    <property type="component" value="Unassembled WGS sequence"/>
</dbReference>
<sequence length="76" mass="8349">KRKRVFAFSSISNISPCCRRPPSPSSTSQIFGHSIAVSQPDTVQQPILATVYTPTNNLSTSPHSPKLKIEPIQRSE</sequence>
<comment type="caution">
    <text evidence="2">The sequence shown here is derived from an EMBL/GenBank/DDBJ whole genome shotgun (WGS) entry which is preliminary data.</text>
</comment>
<evidence type="ECO:0000313" key="3">
    <source>
        <dbReference type="Proteomes" id="UP000236291"/>
    </source>
</evidence>
<feature type="non-terminal residue" evidence="2">
    <location>
        <position position="1"/>
    </location>
</feature>
<protein>
    <submittedName>
        <fullName evidence="2">Uncharacterized protein</fullName>
    </submittedName>
</protein>
<accession>A0A2K3JKK4</accession>
<organism evidence="2 3">
    <name type="scientific">Trifolium pratense</name>
    <name type="common">Red clover</name>
    <dbReference type="NCBI Taxonomy" id="57577"/>
    <lineage>
        <taxon>Eukaryota</taxon>
        <taxon>Viridiplantae</taxon>
        <taxon>Streptophyta</taxon>
        <taxon>Embryophyta</taxon>
        <taxon>Tracheophyta</taxon>
        <taxon>Spermatophyta</taxon>
        <taxon>Magnoliopsida</taxon>
        <taxon>eudicotyledons</taxon>
        <taxon>Gunneridae</taxon>
        <taxon>Pentapetalae</taxon>
        <taxon>rosids</taxon>
        <taxon>fabids</taxon>
        <taxon>Fabales</taxon>
        <taxon>Fabaceae</taxon>
        <taxon>Papilionoideae</taxon>
        <taxon>50 kb inversion clade</taxon>
        <taxon>NPAAA clade</taxon>
        <taxon>Hologalegina</taxon>
        <taxon>IRL clade</taxon>
        <taxon>Trifolieae</taxon>
        <taxon>Trifolium</taxon>
    </lineage>
</organism>
<gene>
    <name evidence="2" type="ORF">L195_g048182</name>
</gene>
<reference evidence="2 3" key="1">
    <citation type="journal article" date="2014" name="Am. J. Bot.">
        <title>Genome assembly and annotation for red clover (Trifolium pratense; Fabaceae).</title>
        <authorList>
            <person name="Istvanek J."/>
            <person name="Jaros M."/>
            <person name="Krenek A."/>
            <person name="Repkova J."/>
        </authorList>
    </citation>
    <scope>NUCLEOTIDE SEQUENCE [LARGE SCALE GENOMIC DNA]</scope>
    <source>
        <strain evidence="3">cv. Tatra</strain>
        <tissue evidence="2">Young leaves</tissue>
    </source>
</reference>
<dbReference type="EMBL" id="ASHM01068406">
    <property type="protein sequence ID" value="PNX54562.1"/>
    <property type="molecule type" value="Genomic_DNA"/>
</dbReference>
<feature type="region of interest" description="Disordered" evidence="1">
    <location>
        <begin position="54"/>
        <end position="76"/>
    </location>
</feature>
<evidence type="ECO:0000256" key="1">
    <source>
        <dbReference type="SAM" id="MobiDB-lite"/>
    </source>
</evidence>
<proteinExistence type="predicted"/>
<evidence type="ECO:0000313" key="2">
    <source>
        <dbReference type="EMBL" id="PNX54562.1"/>
    </source>
</evidence>
<name>A0A2K3JKK4_TRIPR</name>
<feature type="compositionally biased region" description="Basic and acidic residues" evidence="1">
    <location>
        <begin position="67"/>
        <end position="76"/>
    </location>
</feature>
<dbReference type="AlphaFoldDB" id="A0A2K3JKK4"/>
<feature type="compositionally biased region" description="Polar residues" evidence="1">
    <location>
        <begin position="54"/>
        <end position="63"/>
    </location>
</feature>
<reference evidence="2 3" key="2">
    <citation type="journal article" date="2017" name="Front. Plant Sci.">
        <title>Gene Classification and Mining of Molecular Markers Useful in Red Clover (Trifolium pratense) Breeding.</title>
        <authorList>
            <person name="Istvanek J."/>
            <person name="Dluhosova J."/>
            <person name="Dluhos P."/>
            <person name="Patkova L."/>
            <person name="Nedelnik J."/>
            <person name="Repkova J."/>
        </authorList>
    </citation>
    <scope>NUCLEOTIDE SEQUENCE [LARGE SCALE GENOMIC DNA]</scope>
    <source>
        <strain evidence="3">cv. Tatra</strain>
        <tissue evidence="2">Young leaves</tissue>
    </source>
</reference>